<evidence type="ECO:0000313" key="2">
    <source>
        <dbReference type="EMBL" id="PRC93256.1"/>
    </source>
</evidence>
<proteinExistence type="predicted"/>
<sequence>MTKKIVLIFSALFLCSSLFAQEHMSPRQWANAADVANSKKDYPTAIADYQQAINGGYSNFGLLYSLACVYSLQNNSEQALLALEKSAAMGLRSASILQNESDLNPLHSDPHWAKIVAIVTKNEQAYHVTHNDPNGFKFVTSDIDLFWKTYDQLPTAADPALLWERNYLDRGTVGLQGFIFSRIQSGEFLNKMIQSESKFYAGIRKNTLQTASVEPRVRTALRKFKSLYPEANFPDVYFVIGNSGTGGTSTNDGLVVGTEIFSLSADVPIDELNDWQKSVIKTPDLLPSIVIHELMHFQQNYDSPEMLASVIKEGAADFLASLVVDGNFNQRIYDYGYVHEAELKQQFLLDMKKNDATHWLYNGGSAKGSPADLGYFMGFRITQAYYQRATDKKQAVVDILNINDFNAFVAQSGYFDGK</sequence>
<keyword evidence="3" id="KW-1185">Reference proteome</keyword>
<organism evidence="2 3">
    <name type="scientific">Solimicrobium silvestre</name>
    <dbReference type="NCBI Taxonomy" id="2099400"/>
    <lineage>
        <taxon>Bacteria</taxon>
        <taxon>Pseudomonadati</taxon>
        <taxon>Pseudomonadota</taxon>
        <taxon>Betaproteobacteria</taxon>
        <taxon>Burkholderiales</taxon>
        <taxon>Oxalobacteraceae</taxon>
        <taxon>Solimicrobium</taxon>
    </lineage>
</organism>
<dbReference type="RefSeq" id="WP_105531653.1">
    <property type="nucleotide sequence ID" value="NZ_PUGF01000008.1"/>
</dbReference>
<dbReference type="InterPro" id="IPR011990">
    <property type="entry name" value="TPR-like_helical_dom_sf"/>
</dbReference>
<comment type="caution">
    <text evidence="2">The sequence shown here is derived from an EMBL/GenBank/DDBJ whole genome shotgun (WGS) entry which is preliminary data.</text>
</comment>
<accession>A0A2S9H059</accession>
<evidence type="ECO:0000256" key="1">
    <source>
        <dbReference type="SAM" id="SignalP"/>
    </source>
</evidence>
<dbReference type="SUPFAM" id="SSF48452">
    <property type="entry name" value="TPR-like"/>
    <property type="match status" value="1"/>
</dbReference>
<feature type="signal peptide" evidence="1">
    <location>
        <begin position="1"/>
        <end position="20"/>
    </location>
</feature>
<dbReference type="Proteomes" id="UP000237839">
    <property type="component" value="Unassembled WGS sequence"/>
</dbReference>
<name>A0A2S9H059_9BURK</name>
<reference evidence="2 3" key="1">
    <citation type="submission" date="2018-02" db="EMBL/GenBank/DDBJ databases">
        <title>Solimicrobium silvestre gen. nov., sp. nov., isolated from alpine forest soil.</title>
        <authorList>
            <person name="Margesin R."/>
            <person name="Albuquerque L."/>
            <person name="Zhang D.-C."/>
            <person name="Froufe H.J.C."/>
            <person name="Severino R."/>
            <person name="Roxo I."/>
            <person name="Egas C."/>
            <person name="Da Costa M.S."/>
        </authorList>
    </citation>
    <scope>NUCLEOTIDE SEQUENCE [LARGE SCALE GENOMIC DNA]</scope>
    <source>
        <strain evidence="2 3">S20-91</strain>
    </source>
</reference>
<keyword evidence="1" id="KW-0732">Signal</keyword>
<evidence type="ECO:0000313" key="3">
    <source>
        <dbReference type="Proteomes" id="UP000237839"/>
    </source>
</evidence>
<dbReference type="EMBL" id="PUGF01000008">
    <property type="protein sequence ID" value="PRC93256.1"/>
    <property type="molecule type" value="Genomic_DNA"/>
</dbReference>
<dbReference type="Gene3D" id="1.25.40.10">
    <property type="entry name" value="Tetratricopeptide repeat domain"/>
    <property type="match status" value="1"/>
</dbReference>
<gene>
    <name evidence="2" type="ORF">S2091_1994</name>
</gene>
<evidence type="ECO:0008006" key="4">
    <source>
        <dbReference type="Google" id="ProtNLM"/>
    </source>
</evidence>
<dbReference type="NCBIfam" id="NF047558">
    <property type="entry name" value="TPR_END_plus"/>
    <property type="match status" value="1"/>
</dbReference>
<dbReference type="AlphaFoldDB" id="A0A2S9H059"/>
<feature type="chain" id="PRO_5015678342" description="DUF2268 domain-containing protein" evidence="1">
    <location>
        <begin position="21"/>
        <end position="418"/>
    </location>
</feature>
<dbReference type="Pfam" id="PF25594">
    <property type="entry name" value="GldB_lipo"/>
    <property type="match status" value="1"/>
</dbReference>
<dbReference type="InterPro" id="IPR019853">
    <property type="entry name" value="GldB-like"/>
</dbReference>
<dbReference type="OrthoDB" id="6402335at2"/>
<protein>
    <recommendedName>
        <fullName evidence="4">DUF2268 domain-containing protein</fullName>
    </recommendedName>
</protein>